<feature type="compositionally biased region" description="Basic and acidic residues" evidence="1">
    <location>
        <begin position="25"/>
        <end position="34"/>
    </location>
</feature>
<dbReference type="EMBL" id="CP015367">
    <property type="protein sequence ID" value="APT33480.1"/>
    <property type="molecule type" value="Genomic_DNA"/>
</dbReference>
<evidence type="ECO:0000313" key="3">
    <source>
        <dbReference type="EMBL" id="SFG61443.1"/>
    </source>
</evidence>
<evidence type="ECO:0000313" key="5">
    <source>
        <dbReference type="Proteomes" id="UP000199140"/>
    </source>
</evidence>
<accession>A0AAE8HQ00</accession>
<organism evidence="3 5">
    <name type="scientific">Methylobacterium phyllosphaerae</name>
    <dbReference type="NCBI Taxonomy" id="418223"/>
    <lineage>
        <taxon>Bacteria</taxon>
        <taxon>Pseudomonadati</taxon>
        <taxon>Pseudomonadota</taxon>
        <taxon>Alphaproteobacteria</taxon>
        <taxon>Hyphomicrobiales</taxon>
        <taxon>Methylobacteriaceae</taxon>
        <taxon>Methylobacterium</taxon>
    </lineage>
</organism>
<dbReference type="Proteomes" id="UP000199140">
    <property type="component" value="Unassembled WGS sequence"/>
</dbReference>
<dbReference type="Proteomes" id="UP000185487">
    <property type="component" value="Chromosome"/>
</dbReference>
<dbReference type="AlphaFoldDB" id="A0AAE8HQ00"/>
<dbReference type="EMBL" id="FOPK01000005">
    <property type="protein sequence ID" value="SFG61443.1"/>
    <property type="molecule type" value="Genomic_DNA"/>
</dbReference>
<evidence type="ECO:0000256" key="1">
    <source>
        <dbReference type="SAM" id="MobiDB-lite"/>
    </source>
</evidence>
<dbReference type="KEGG" id="mphy:MCBMB27_04189"/>
<gene>
    <name evidence="2" type="ORF">MCBMB27_04189</name>
    <name evidence="3" type="ORF">SAMN05192567_105225</name>
</gene>
<reference evidence="3 5" key="2">
    <citation type="submission" date="2016-10" db="EMBL/GenBank/DDBJ databases">
        <authorList>
            <person name="Varghese N."/>
            <person name="Submissions S."/>
        </authorList>
    </citation>
    <scope>NUCLEOTIDE SEQUENCE [LARGE SCALE GENOMIC DNA]</scope>
    <source>
        <strain evidence="3 5">CBMB27</strain>
    </source>
</reference>
<proteinExistence type="predicted"/>
<name>A0AAE8HQ00_9HYPH</name>
<evidence type="ECO:0000313" key="2">
    <source>
        <dbReference type="EMBL" id="APT33480.1"/>
    </source>
</evidence>
<sequence length="289" mass="31778">MFNDTVPTFRFNRPQPHSRLNQPPRRNEPTKAPDEQNAANLATKIVEAGRTGAEVGNRDALAADAERFLNQVKGAGSQPLDSAGWLQRTGLNIRKASDAQHLEAIALAYATYIRIGTSPLRLAIMAELETLSGRKRSRATHDLHIIVERFVSYGGETPAERLAARKLISRDVRAIQHLEAAKVLPSRVQVLAATLGEGLHTWARQNAVARRASVPRATTAIAAARREEAEARQRTLIHEVTITTRRPDGSRKAQRRYAITGLLGAEIAGLRRRLKGLERLASSKASPPR</sequence>
<evidence type="ECO:0000313" key="4">
    <source>
        <dbReference type="Proteomes" id="UP000185487"/>
    </source>
</evidence>
<feature type="region of interest" description="Disordered" evidence="1">
    <location>
        <begin position="1"/>
        <end position="36"/>
    </location>
</feature>
<dbReference type="RefSeq" id="WP_139231565.1">
    <property type="nucleotide sequence ID" value="NZ_CP015367.1"/>
</dbReference>
<protein>
    <submittedName>
        <fullName evidence="3">Uncharacterized protein</fullName>
    </submittedName>
</protein>
<keyword evidence="4" id="KW-1185">Reference proteome</keyword>
<reference evidence="2 4" key="1">
    <citation type="submission" date="2016-04" db="EMBL/GenBank/DDBJ databases">
        <title>Complete genome sequencing and analysis of CBMB27, Methylobacterium phyllosphaerae isolated from leaf tissues of rice (Oryza sativa L.).</title>
        <authorList>
            <person name="Lee Y."/>
            <person name="Hwangbo K."/>
            <person name="Chung H."/>
            <person name="Yoo J."/>
            <person name="Kim K.Y."/>
            <person name="Sa T.M."/>
            <person name="Um Y."/>
            <person name="Madhaiyan M."/>
        </authorList>
    </citation>
    <scope>NUCLEOTIDE SEQUENCE [LARGE SCALE GENOMIC DNA]</scope>
    <source>
        <strain evidence="2 4">CBMB27</strain>
    </source>
</reference>